<dbReference type="Proteomes" id="UP001221898">
    <property type="component" value="Unassembled WGS sequence"/>
</dbReference>
<feature type="compositionally biased region" description="Basic residues" evidence="1">
    <location>
        <begin position="105"/>
        <end position="114"/>
    </location>
</feature>
<evidence type="ECO:0000313" key="3">
    <source>
        <dbReference type="Proteomes" id="UP001221898"/>
    </source>
</evidence>
<protein>
    <submittedName>
        <fullName evidence="2">Uncharacterized protein</fullName>
    </submittedName>
</protein>
<feature type="compositionally biased region" description="Polar residues" evidence="1">
    <location>
        <begin position="115"/>
        <end position="126"/>
    </location>
</feature>
<keyword evidence="3" id="KW-1185">Reference proteome</keyword>
<reference evidence="2" key="1">
    <citation type="journal article" date="2023" name="Science">
        <title>Genome structures resolve the early diversification of teleost fishes.</title>
        <authorList>
            <person name="Parey E."/>
            <person name="Louis A."/>
            <person name="Montfort J."/>
            <person name="Bouchez O."/>
            <person name="Roques C."/>
            <person name="Iampietro C."/>
            <person name="Lluch J."/>
            <person name="Castinel A."/>
            <person name="Donnadieu C."/>
            <person name="Desvignes T."/>
            <person name="Floi Bucao C."/>
            <person name="Jouanno E."/>
            <person name="Wen M."/>
            <person name="Mejri S."/>
            <person name="Dirks R."/>
            <person name="Jansen H."/>
            <person name="Henkel C."/>
            <person name="Chen W.J."/>
            <person name="Zahm M."/>
            <person name="Cabau C."/>
            <person name="Klopp C."/>
            <person name="Thompson A.W."/>
            <person name="Robinson-Rechavi M."/>
            <person name="Braasch I."/>
            <person name="Lecointre G."/>
            <person name="Bobe J."/>
            <person name="Postlethwait J.H."/>
            <person name="Berthelot C."/>
            <person name="Roest Crollius H."/>
            <person name="Guiguen Y."/>
        </authorList>
    </citation>
    <scope>NUCLEOTIDE SEQUENCE</scope>
    <source>
        <strain evidence="2">NC1722</strain>
    </source>
</reference>
<feature type="compositionally biased region" description="Low complexity" evidence="1">
    <location>
        <begin position="184"/>
        <end position="204"/>
    </location>
</feature>
<name>A0AAD7SIG8_9TELE</name>
<dbReference type="EMBL" id="JAINUG010000059">
    <property type="protein sequence ID" value="KAJ8403250.1"/>
    <property type="molecule type" value="Genomic_DNA"/>
</dbReference>
<organism evidence="2 3">
    <name type="scientific">Aldrovandia affinis</name>
    <dbReference type="NCBI Taxonomy" id="143900"/>
    <lineage>
        <taxon>Eukaryota</taxon>
        <taxon>Metazoa</taxon>
        <taxon>Chordata</taxon>
        <taxon>Craniata</taxon>
        <taxon>Vertebrata</taxon>
        <taxon>Euteleostomi</taxon>
        <taxon>Actinopterygii</taxon>
        <taxon>Neopterygii</taxon>
        <taxon>Teleostei</taxon>
        <taxon>Notacanthiformes</taxon>
        <taxon>Halosauridae</taxon>
        <taxon>Aldrovandia</taxon>
    </lineage>
</organism>
<gene>
    <name evidence="2" type="ORF">AAFF_G00354670</name>
</gene>
<feature type="region of interest" description="Disordered" evidence="1">
    <location>
        <begin position="69"/>
        <end position="128"/>
    </location>
</feature>
<proteinExistence type="predicted"/>
<feature type="compositionally biased region" description="Pro residues" evidence="1">
    <location>
        <begin position="222"/>
        <end position="231"/>
    </location>
</feature>
<evidence type="ECO:0000313" key="2">
    <source>
        <dbReference type="EMBL" id="KAJ8403250.1"/>
    </source>
</evidence>
<dbReference type="AlphaFoldDB" id="A0AAD7SIG8"/>
<accession>A0AAD7SIG8</accession>
<comment type="caution">
    <text evidence="2">The sequence shown here is derived from an EMBL/GenBank/DDBJ whole genome shotgun (WGS) entry which is preliminary data.</text>
</comment>
<sequence>MLSAESELLAQQGANATANATADVAAARTRQITAKRCLDVPSRGRVVSTPQPLLAIQLENRFLPLLHEPETEPDDAAGATPQSAPRRSDRTRRRGGQQHTGPRPHPQRPRHRSSKLQATGSNQQATEPAILITGDVTINSIHAYETVEDKAYLPPDLAASPDDVQNPDIQTSAPVSQEKHTMCSPPDIQSSSPSAPPSASLAAPPTQPSDERDSVCHVRPSPSSPPTPWPERQPDDSVCHVRPLPSSTPVRPCPWCSGLRLA</sequence>
<evidence type="ECO:0000256" key="1">
    <source>
        <dbReference type="SAM" id="MobiDB-lite"/>
    </source>
</evidence>
<feature type="region of interest" description="Disordered" evidence="1">
    <location>
        <begin position="154"/>
        <end position="262"/>
    </location>
</feature>